<keyword evidence="1" id="KW-0238">DNA-binding</keyword>
<dbReference type="InterPro" id="IPR009351">
    <property type="entry name" value="AlkZ-like"/>
</dbReference>
<dbReference type="Proteomes" id="UP001189143">
    <property type="component" value="Unassembled WGS sequence"/>
</dbReference>
<dbReference type="Pfam" id="PF06224">
    <property type="entry name" value="AlkZ-like"/>
    <property type="match status" value="1"/>
</dbReference>
<gene>
    <name evidence="2" type="ORF">CNEO2_760013</name>
    <name evidence="1" type="ORF">CNEO_10020</name>
</gene>
<name>A0AA86MGU8_9CLOT</name>
<proteinExistence type="predicted"/>
<comment type="caution">
    <text evidence="1">The sequence shown here is derived from an EMBL/GenBank/DDBJ whole genome shotgun (WGS) entry which is preliminary data.</text>
</comment>
<organism evidence="1 3">
    <name type="scientific">Clostridium neonatale</name>
    <dbReference type="NCBI Taxonomy" id="137838"/>
    <lineage>
        <taxon>Bacteria</taxon>
        <taxon>Bacillati</taxon>
        <taxon>Bacillota</taxon>
        <taxon>Clostridia</taxon>
        <taxon>Eubacteriales</taxon>
        <taxon>Clostridiaceae</taxon>
        <taxon>Clostridium</taxon>
    </lineage>
</organism>
<dbReference type="RefSeq" id="WP_210886862.1">
    <property type="nucleotide sequence ID" value="NZ_CAKJVE010000001.1"/>
</dbReference>
<accession>A0AA86MGU8</accession>
<evidence type="ECO:0000313" key="2">
    <source>
        <dbReference type="EMBL" id="CAI3681622.1"/>
    </source>
</evidence>
<dbReference type="GO" id="GO:0003677">
    <property type="term" value="F:DNA binding"/>
    <property type="evidence" value="ECO:0007669"/>
    <property type="project" value="UniProtKB-KW"/>
</dbReference>
<dbReference type="PANTHER" id="PTHR38479">
    <property type="entry name" value="LMO0824 PROTEIN"/>
    <property type="match status" value="1"/>
</dbReference>
<reference evidence="1" key="1">
    <citation type="submission" date="2021-10" db="EMBL/GenBank/DDBJ databases">
        <authorList>
            <person name="Mesa V."/>
        </authorList>
    </citation>
    <scope>NUCLEOTIDE SEQUENCE</scope>
    <source>
        <strain evidence="1">CC3_PB</strain>
    </source>
</reference>
<dbReference type="AlphaFoldDB" id="A0AA86MGU8"/>
<sequence length="355" mass="41436">MIKEINNDMLAKWLGYIHFTRFENSDIKHISSCYLGVYSNHPTSWLAVLARNKSKNFDEAINDEKDISLVRVPAMRRSKFILPENLASLIFNATRLDLKEHEWRLNEVNLTLEQYNEILFRINSNVENEPFKLKELQNLLGLTSKEVSSVVKVATYEGVFIRVPSDNSWSNRWLYKHSSPDFCKNNKIRDELYIEIAREYIENYGPVTIEDLTWWMGITKKTAKNLLEGINAIKIDDELWMTLNQKDKFLNYKPETEDKSIRFLPDWDPLLMGYAPNSKARKCLNLYEINAYDSKGNGSPTVFMGNKAIALWKISKEGKNRVISLEIPKENYEYKSLLEKEALKLAERIGAIYKK</sequence>
<reference evidence="2" key="2">
    <citation type="submission" date="2022-10" db="EMBL/GenBank/DDBJ databases">
        <authorList>
            <person name="Aires J."/>
            <person name="Mesa V."/>
        </authorList>
    </citation>
    <scope>NUCLEOTIDE SEQUENCE</scope>
    <source>
        <strain evidence="2">Clostridium neonatale JD116</strain>
    </source>
</reference>
<dbReference type="Proteomes" id="UP000789738">
    <property type="component" value="Unassembled WGS sequence"/>
</dbReference>
<evidence type="ECO:0000313" key="1">
    <source>
        <dbReference type="EMBL" id="CAG9701486.1"/>
    </source>
</evidence>
<dbReference type="EMBL" id="CAMTCP010000277">
    <property type="protein sequence ID" value="CAI3681622.1"/>
    <property type="molecule type" value="Genomic_DNA"/>
</dbReference>
<protein>
    <submittedName>
        <fullName evidence="1">Winged helix DNA-binding domain-containing protein</fullName>
    </submittedName>
</protein>
<evidence type="ECO:0000313" key="3">
    <source>
        <dbReference type="Proteomes" id="UP000789738"/>
    </source>
</evidence>
<dbReference type="EMBL" id="CAKJVE010000001">
    <property type="protein sequence ID" value="CAG9701486.1"/>
    <property type="molecule type" value="Genomic_DNA"/>
</dbReference>
<dbReference type="PANTHER" id="PTHR38479:SF2">
    <property type="entry name" value="WINGED HELIX DNA-BINDING DOMAIN-CONTAINING PROTEIN"/>
    <property type="match status" value="1"/>
</dbReference>